<dbReference type="SUPFAM" id="SSF53474">
    <property type="entry name" value="alpha/beta-Hydrolases"/>
    <property type="match status" value="1"/>
</dbReference>
<reference evidence="1 2" key="1">
    <citation type="submission" date="2022-02" db="EMBL/GenBank/DDBJ databases">
        <title>The car tank lid bacteriome: a reservoir of bacteria with potential in bioremediation of fuel.</title>
        <authorList>
            <person name="Vidal-Verdu A."/>
            <person name="Gomez-Martinez D."/>
            <person name="Latorre-Perez A."/>
            <person name="Pereto J."/>
            <person name="Porcar M."/>
        </authorList>
    </citation>
    <scope>NUCLEOTIDE SEQUENCE [LARGE SCALE GENOMIC DNA]</scope>
    <source>
        <strain evidence="1 2">4D.3</strain>
    </source>
</reference>
<evidence type="ECO:0000313" key="2">
    <source>
        <dbReference type="Proteomes" id="UP001651050"/>
    </source>
</evidence>
<dbReference type="Gene3D" id="3.40.50.1820">
    <property type="entry name" value="alpha/beta hydrolase"/>
    <property type="match status" value="1"/>
</dbReference>
<evidence type="ECO:0008006" key="3">
    <source>
        <dbReference type="Google" id="ProtNLM"/>
    </source>
</evidence>
<evidence type="ECO:0000313" key="1">
    <source>
        <dbReference type="EMBL" id="MCK9794524.1"/>
    </source>
</evidence>
<keyword evidence="2" id="KW-1185">Reference proteome</keyword>
<comment type="caution">
    <text evidence="1">The sequence shown here is derived from an EMBL/GenBank/DDBJ whole genome shotgun (WGS) entry which is preliminary data.</text>
</comment>
<protein>
    <recommendedName>
        <fullName evidence="3">PGAP1-like protein</fullName>
    </recommendedName>
</protein>
<gene>
    <name evidence="1" type="ORF">M1843_12280</name>
</gene>
<accession>A0ABT0J4U3</accession>
<dbReference type="InterPro" id="IPR029058">
    <property type="entry name" value="AB_hydrolase_fold"/>
</dbReference>
<name>A0ABT0J4U3_9MICO</name>
<dbReference type="Proteomes" id="UP001651050">
    <property type="component" value="Unassembled WGS sequence"/>
</dbReference>
<dbReference type="EMBL" id="JALQCY010000003">
    <property type="protein sequence ID" value="MCK9794524.1"/>
    <property type="molecule type" value="Genomic_DNA"/>
</dbReference>
<organism evidence="1 2">
    <name type="scientific">Isoptericola peretonis</name>
    <dbReference type="NCBI Taxonomy" id="2918523"/>
    <lineage>
        <taxon>Bacteria</taxon>
        <taxon>Bacillati</taxon>
        <taxon>Actinomycetota</taxon>
        <taxon>Actinomycetes</taxon>
        <taxon>Micrococcales</taxon>
        <taxon>Promicromonosporaceae</taxon>
        <taxon>Isoptericola</taxon>
    </lineage>
</organism>
<sequence>MTRGTPPEETLTVVGGQQVARVDAEAVQGAAALLDDAGERLRRASRRCAAARGGLQWALLAKDPLSPPFAPEPGAVEVALTEAACARLDELADRLGLRASAAERCARRLRFAAGLYREAEDLAERVLGGTVTLVAAAAGAWLGIKARTVLTVASVVDRMRPDPASGTARGPDTVVATPGASPAPATAEVTNAPDGMVAGAWRVFAPYADDTVAGLGAGLGSTLPWTWQDLARGVEEGPAAMVDGVTRSSDALSDVMAALLPESVVRVVPLTGADLAGPAPAWTDRPAGTVAEALARTADLYPQGSGIVGRPGAGAPQGSLVVQEVTHADGSTSWTVLIPGTQSTASATNPFDAATDLELMAHEASDVSAAVDLALDDAGAGPAEPVVLVGHSLGGIAAVALASSREFRAKHPVGGVVTAGAPTATFAVPAGVPVLHLENDEELVPAVDGRSSAENPASVDRVTVGRRLLDSTDARDVAAAGSIALAHTMPTHLRTLEAARASGNVQVSGVTGRLERLLGGVSARTRFVAVRRVAPEPATVLAPGPSWLGTTVPGAPALGAMPH</sequence>
<dbReference type="RefSeq" id="WP_416344362.1">
    <property type="nucleotide sequence ID" value="NZ_JALQCY010000003.1"/>
</dbReference>
<proteinExistence type="predicted"/>